<dbReference type="SMART" id="SM00345">
    <property type="entry name" value="HTH_GNTR"/>
    <property type="match status" value="1"/>
</dbReference>
<keyword evidence="5" id="KW-0804">Transcription</keyword>
<dbReference type="SUPFAM" id="SSF46785">
    <property type="entry name" value="Winged helix' DNA-binding domain"/>
    <property type="match status" value="1"/>
</dbReference>
<keyword evidence="7" id="KW-0808">Transferase</keyword>
<dbReference type="PANTHER" id="PTHR46577:SF1">
    <property type="entry name" value="HTH-TYPE TRANSCRIPTIONAL REGULATORY PROTEIN GABR"/>
    <property type="match status" value="1"/>
</dbReference>
<dbReference type="RefSeq" id="WP_109280298.1">
    <property type="nucleotide sequence ID" value="NZ_JBFAUK010000023.1"/>
</dbReference>
<dbReference type="InterPro" id="IPR000524">
    <property type="entry name" value="Tscrpt_reg_HTH_GntR"/>
</dbReference>
<dbReference type="InterPro" id="IPR036390">
    <property type="entry name" value="WH_DNA-bd_sf"/>
</dbReference>
<dbReference type="CDD" id="cd00609">
    <property type="entry name" value="AAT_like"/>
    <property type="match status" value="1"/>
</dbReference>
<name>A0ABV3K4Q1_STRON</name>
<dbReference type="InterPro" id="IPR015424">
    <property type="entry name" value="PyrdxlP-dep_Trfase"/>
</dbReference>
<dbReference type="CDD" id="cd07377">
    <property type="entry name" value="WHTH_GntR"/>
    <property type="match status" value="1"/>
</dbReference>
<keyword evidence="3" id="KW-0805">Transcription regulation</keyword>
<sequence length="480" mass="50295">MADSGTTSGPEILVALSPEADEPLWVQLGSALRTAVRSGRLAPGQRLPASRVLAADLGVSRRLVVDVYDQLTAEGYLTARAGSGTWVCDLPPATGPARTAAEGSEPRSPRWDLRPGVPSLAHFPRQQWRRAWQSALGGASDADLGYPHAAGHPRLRQAVAGYLTRVRGVAATPETTLICSGFTQGLDLLCRTLYAAGARTVALEDPGLPHRAPVIRRAGLTPIPVPVDAEGLVVAALPGGGADAVLTTPAHQFPTGAVLAPHRREALLAWAGRTGALVLEDDYDGEFRFDRRAIGALQGLAPDSVVYLGSTSKALSPALRLGWLVAPSALVEPLTAGKFLTDHGTAALDQLALTELIGSGAYDRHIRQSRTRYKARREALQAAVHRYGVPLRLTGVPAGVQTLAALPEGQDADALVRRSAAEGIALDSVTRYRLTPAGRPGALVLGYGNITPHGIDQAMAILARLMAAGRGTPDAGPPRP</sequence>
<keyword evidence="4" id="KW-0238">DNA-binding</keyword>
<evidence type="ECO:0000256" key="3">
    <source>
        <dbReference type="ARBA" id="ARBA00023015"/>
    </source>
</evidence>
<dbReference type="Pfam" id="PF00392">
    <property type="entry name" value="GntR"/>
    <property type="match status" value="1"/>
</dbReference>
<organism evidence="7 8">
    <name type="scientific">Streptomyces orinoci</name>
    <name type="common">Streptoverticillium orinoci</name>
    <dbReference type="NCBI Taxonomy" id="67339"/>
    <lineage>
        <taxon>Bacteria</taxon>
        <taxon>Bacillati</taxon>
        <taxon>Actinomycetota</taxon>
        <taxon>Actinomycetes</taxon>
        <taxon>Kitasatosporales</taxon>
        <taxon>Streptomycetaceae</taxon>
        <taxon>Streptomyces</taxon>
    </lineage>
</organism>
<gene>
    <name evidence="7" type="ORF">AB0L16_24910</name>
</gene>
<evidence type="ECO:0000313" key="8">
    <source>
        <dbReference type="Proteomes" id="UP001552594"/>
    </source>
</evidence>
<dbReference type="PROSITE" id="PS50949">
    <property type="entry name" value="HTH_GNTR"/>
    <property type="match status" value="1"/>
</dbReference>
<dbReference type="InterPro" id="IPR015421">
    <property type="entry name" value="PyrdxlP-dep_Trfase_major"/>
</dbReference>
<comment type="caution">
    <text evidence="7">The sequence shown here is derived from an EMBL/GenBank/DDBJ whole genome shotgun (WGS) entry which is preliminary data.</text>
</comment>
<evidence type="ECO:0000313" key="7">
    <source>
        <dbReference type="EMBL" id="MEV5509637.1"/>
    </source>
</evidence>
<dbReference type="GO" id="GO:0008483">
    <property type="term" value="F:transaminase activity"/>
    <property type="evidence" value="ECO:0007669"/>
    <property type="project" value="UniProtKB-KW"/>
</dbReference>
<proteinExistence type="inferred from homology"/>
<evidence type="ECO:0000256" key="5">
    <source>
        <dbReference type="ARBA" id="ARBA00023163"/>
    </source>
</evidence>
<keyword evidence="7" id="KW-0032">Aminotransferase</keyword>
<evidence type="ECO:0000256" key="1">
    <source>
        <dbReference type="ARBA" id="ARBA00005384"/>
    </source>
</evidence>
<dbReference type="SUPFAM" id="SSF53383">
    <property type="entry name" value="PLP-dependent transferases"/>
    <property type="match status" value="1"/>
</dbReference>
<dbReference type="Gene3D" id="3.40.640.10">
    <property type="entry name" value="Type I PLP-dependent aspartate aminotransferase-like (Major domain)"/>
    <property type="match status" value="1"/>
</dbReference>
<keyword evidence="2" id="KW-0663">Pyridoxal phosphate</keyword>
<accession>A0ABV3K4Q1</accession>
<dbReference type="PANTHER" id="PTHR46577">
    <property type="entry name" value="HTH-TYPE TRANSCRIPTIONAL REGULATORY PROTEIN GABR"/>
    <property type="match status" value="1"/>
</dbReference>
<dbReference type="InterPro" id="IPR051446">
    <property type="entry name" value="HTH_trans_reg/aminotransferase"/>
</dbReference>
<dbReference type="EMBL" id="JBFAUK010000023">
    <property type="protein sequence ID" value="MEV5509637.1"/>
    <property type="molecule type" value="Genomic_DNA"/>
</dbReference>
<evidence type="ECO:0000256" key="4">
    <source>
        <dbReference type="ARBA" id="ARBA00023125"/>
    </source>
</evidence>
<evidence type="ECO:0000256" key="2">
    <source>
        <dbReference type="ARBA" id="ARBA00022898"/>
    </source>
</evidence>
<dbReference type="Proteomes" id="UP001552594">
    <property type="component" value="Unassembled WGS sequence"/>
</dbReference>
<reference evidence="7 8" key="1">
    <citation type="submission" date="2024-06" db="EMBL/GenBank/DDBJ databases">
        <title>The Natural Products Discovery Center: Release of the First 8490 Sequenced Strains for Exploring Actinobacteria Biosynthetic Diversity.</title>
        <authorList>
            <person name="Kalkreuter E."/>
            <person name="Kautsar S.A."/>
            <person name="Yang D."/>
            <person name="Bader C.D."/>
            <person name="Teijaro C.N."/>
            <person name="Fluegel L."/>
            <person name="Davis C.M."/>
            <person name="Simpson J.R."/>
            <person name="Lauterbach L."/>
            <person name="Steele A.D."/>
            <person name="Gui C."/>
            <person name="Meng S."/>
            <person name="Li G."/>
            <person name="Viehrig K."/>
            <person name="Ye F."/>
            <person name="Su P."/>
            <person name="Kiefer A.F."/>
            <person name="Nichols A."/>
            <person name="Cepeda A.J."/>
            <person name="Yan W."/>
            <person name="Fan B."/>
            <person name="Jiang Y."/>
            <person name="Adhikari A."/>
            <person name="Zheng C.-J."/>
            <person name="Schuster L."/>
            <person name="Cowan T.M."/>
            <person name="Smanski M.J."/>
            <person name="Chevrette M.G."/>
            <person name="De Carvalho L.P.S."/>
            <person name="Shen B."/>
        </authorList>
    </citation>
    <scope>NUCLEOTIDE SEQUENCE [LARGE SCALE GENOMIC DNA]</scope>
    <source>
        <strain evidence="7 8">NPDC052347</strain>
    </source>
</reference>
<comment type="similarity">
    <text evidence="1">In the C-terminal section; belongs to the class-I pyridoxal-phosphate-dependent aminotransferase family.</text>
</comment>
<dbReference type="Pfam" id="PF00155">
    <property type="entry name" value="Aminotran_1_2"/>
    <property type="match status" value="1"/>
</dbReference>
<dbReference type="Gene3D" id="1.10.10.10">
    <property type="entry name" value="Winged helix-like DNA-binding domain superfamily/Winged helix DNA-binding domain"/>
    <property type="match status" value="1"/>
</dbReference>
<evidence type="ECO:0000259" key="6">
    <source>
        <dbReference type="PROSITE" id="PS50949"/>
    </source>
</evidence>
<keyword evidence="8" id="KW-1185">Reference proteome</keyword>
<protein>
    <submittedName>
        <fullName evidence="7">PLP-dependent aminotransferase family protein</fullName>
    </submittedName>
</protein>
<feature type="domain" description="HTH gntR-type" evidence="6">
    <location>
        <begin position="22"/>
        <end position="90"/>
    </location>
</feature>
<dbReference type="InterPro" id="IPR036388">
    <property type="entry name" value="WH-like_DNA-bd_sf"/>
</dbReference>
<dbReference type="InterPro" id="IPR004839">
    <property type="entry name" value="Aminotransferase_I/II_large"/>
</dbReference>